<keyword evidence="2" id="KW-0813">Transport</keyword>
<organism evidence="9 10">
    <name type="scientific">Limosilactobacillus frumenti DSM 13145</name>
    <dbReference type="NCBI Taxonomy" id="1423746"/>
    <lineage>
        <taxon>Bacteria</taxon>
        <taxon>Bacillati</taxon>
        <taxon>Bacillota</taxon>
        <taxon>Bacilli</taxon>
        <taxon>Lactobacillales</taxon>
        <taxon>Lactobacillaceae</taxon>
        <taxon>Limosilactobacillus</taxon>
    </lineage>
</organism>
<keyword evidence="6 7" id="KW-0472">Membrane</keyword>
<dbReference type="EMBL" id="AZER01000013">
    <property type="protein sequence ID" value="KRL28069.1"/>
    <property type="molecule type" value="Genomic_DNA"/>
</dbReference>
<dbReference type="InterPro" id="IPR004841">
    <property type="entry name" value="AA-permease/SLC12A_dom"/>
</dbReference>
<evidence type="ECO:0000259" key="8">
    <source>
        <dbReference type="Pfam" id="PF00324"/>
    </source>
</evidence>
<evidence type="ECO:0000256" key="5">
    <source>
        <dbReference type="ARBA" id="ARBA00022989"/>
    </source>
</evidence>
<protein>
    <submittedName>
        <fullName evidence="9">APC family amino acid-polyamine-organocation transporter</fullName>
    </submittedName>
</protein>
<dbReference type="InterPro" id="IPR050524">
    <property type="entry name" value="APC_YAT"/>
</dbReference>
<keyword evidence="3 7" id="KW-0812">Transmembrane</keyword>
<sequence length="494" mass="54319">MSENSSSQGNVGHIHRTLQTRHLAMIALGGTIGTGLFITSGSAISTAGPGGALVAYGIMGIMVYFLMTSLGEMSTYMPLTGSFSAFSTKFVDPALGFAMGWNYWFNWAITIPVDVTSAGIVMNFWLPHVPSWVFSTVVLILVFLINYLSVRSYGETEYWLALIKVVTVIVFLIVGIAIILGIMGGKPVGFSNFHYKKAPFVGGVPAIISVFLVAGFSFQGTELVGITAGEAATPEKSISKAIHSTFWRILLFYILAIFVIACVLPYTNKNLMNSDVTHITMSPFTIIFKRAGLAVAASVMNAVILTAVVSAANSGLYASTRMLYSQAREGYAWRFFGYVNRRGIPIYALLGTMVVSTLAFATQFIVPQAYLYLTDASGLCGFLAWLGIAISHYRFRRAYVAQGHLVSDLKYHATMYPFGPIFAFVLCTIVILGQNVDAFVKLDWANILMTYMSVPLFLILFFYYKIRYKTHMIPLKQVDLSKSTKGEKYESTEE</sequence>
<dbReference type="InterPro" id="IPR004840">
    <property type="entry name" value="Amino_acid_permease_CS"/>
</dbReference>
<feature type="transmembrane region" description="Helical" evidence="7">
    <location>
        <begin position="414"/>
        <end position="432"/>
    </location>
</feature>
<proteinExistence type="predicted"/>
<dbReference type="GO" id="GO:0016020">
    <property type="term" value="C:membrane"/>
    <property type="evidence" value="ECO:0007669"/>
    <property type="project" value="UniProtKB-SubCell"/>
</dbReference>
<evidence type="ECO:0000256" key="2">
    <source>
        <dbReference type="ARBA" id="ARBA00022448"/>
    </source>
</evidence>
<dbReference type="STRING" id="1423746.FD27_GL000343"/>
<feature type="transmembrane region" description="Helical" evidence="7">
    <location>
        <begin position="287"/>
        <end position="312"/>
    </location>
</feature>
<evidence type="ECO:0000256" key="4">
    <source>
        <dbReference type="ARBA" id="ARBA00022970"/>
    </source>
</evidence>
<dbReference type="Proteomes" id="UP000051445">
    <property type="component" value="Unassembled WGS sequence"/>
</dbReference>
<feature type="transmembrane region" description="Helical" evidence="7">
    <location>
        <begin position="372"/>
        <end position="393"/>
    </location>
</feature>
<dbReference type="PANTHER" id="PTHR43341">
    <property type="entry name" value="AMINO ACID PERMEASE"/>
    <property type="match status" value="1"/>
</dbReference>
<name>A0A0R1PDN5_9LACO</name>
<gene>
    <name evidence="9" type="ORF">FD27_GL000343</name>
</gene>
<feature type="transmembrane region" description="Helical" evidence="7">
    <location>
        <begin position="132"/>
        <end position="150"/>
    </location>
</feature>
<feature type="transmembrane region" description="Helical" evidence="7">
    <location>
        <begin position="23"/>
        <end position="44"/>
    </location>
</feature>
<comment type="caution">
    <text evidence="9">The sequence shown here is derived from an EMBL/GenBank/DDBJ whole genome shotgun (WGS) entry which is preliminary data.</text>
</comment>
<comment type="subcellular location">
    <subcellularLocation>
        <location evidence="1">Membrane</location>
        <topology evidence="1">Multi-pass membrane protein</topology>
    </subcellularLocation>
</comment>
<reference evidence="9 10" key="1">
    <citation type="journal article" date="2015" name="Genome Announc.">
        <title>Expanding the biotechnology potential of lactobacilli through comparative genomics of 213 strains and associated genera.</title>
        <authorList>
            <person name="Sun Z."/>
            <person name="Harris H.M."/>
            <person name="McCann A."/>
            <person name="Guo C."/>
            <person name="Argimon S."/>
            <person name="Zhang W."/>
            <person name="Yang X."/>
            <person name="Jeffery I.B."/>
            <person name="Cooney J.C."/>
            <person name="Kagawa T.F."/>
            <person name="Liu W."/>
            <person name="Song Y."/>
            <person name="Salvetti E."/>
            <person name="Wrobel A."/>
            <person name="Rasinkangas P."/>
            <person name="Parkhill J."/>
            <person name="Rea M.C."/>
            <person name="O'Sullivan O."/>
            <person name="Ritari J."/>
            <person name="Douillard F.P."/>
            <person name="Paul Ross R."/>
            <person name="Yang R."/>
            <person name="Briner A.E."/>
            <person name="Felis G.E."/>
            <person name="de Vos W.M."/>
            <person name="Barrangou R."/>
            <person name="Klaenhammer T.R."/>
            <person name="Caufield P.W."/>
            <person name="Cui Y."/>
            <person name="Zhang H."/>
            <person name="O'Toole P.W."/>
        </authorList>
    </citation>
    <scope>NUCLEOTIDE SEQUENCE [LARGE SCALE GENOMIC DNA]</scope>
    <source>
        <strain evidence="9 10">DSM 13145</strain>
    </source>
</reference>
<feature type="transmembrane region" description="Helical" evidence="7">
    <location>
        <begin position="246"/>
        <end position="267"/>
    </location>
</feature>
<evidence type="ECO:0000313" key="9">
    <source>
        <dbReference type="EMBL" id="KRL28069.1"/>
    </source>
</evidence>
<evidence type="ECO:0000256" key="7">
    <source>
        <dbReference type="SAM" id="Phobius"/>
    </source>
</evidence>
<feature type="transmembrane region" description="Helical" evidence="7">
    <location>
        <begin position="203"/>
        <end position="225"/>
    </location>
</feature>
<evidence type="ECO:0000313" key="10">
    <source>
        <dbReference type="Proteomes" id="UP000051445"/>
    </source>
</evidence>
<dbReference type="AlphaFoldDB" id="A0A0R1PDN5"/>
<accession>A0A0R1PDN5</accession>
<keyword evidence="5 7" id="KW-1133">Transmembrane helix</keyword>
<dbReference type="PIRSF" id="PIRSF006060">
    <property type="entry name" value="AA_transporter"/>
    <property type="match status" value="1"/>
</dbReference>
<dbReference type="Pfam" id="PF00324">
    <property type="entry name" value="AA_permease"/>
    <property type="match status" value="1"/>
</dbReference>
<evidence type="ECO:0000256" key="1">
    <source>
        <dbReference type="ARBA" id="ARBA00004141"/>
    </source>
</evidence>
<dbReference type="GO" id="GO:0015171">
    <property type="term" value="F:amino acid transmembrane transporter activity"/>
    <property type="evidence" value="ECO:0007669"/>
    <property type="project" value="TreeGrafter"/>
</dbReference>
<evidence type="ECO:0000256" key="3">
    <source>
        <dbReference type="ARBA" id="ARBA00022692"/>
    </source>
</evidence>
<feature type="transmembrane region" description="Helical" evidence="7">
    <location>
        <begin position="104"/>
        <end position="126"/>
    </location>
</feature>
<dbReference type="PROSITE" id="PS00218">
    <property type="entry name" value="AMINO_ACID_PERMEASE_1"/>
    <property type="match status" value="1"/>
</dbReference>
<feature type="transmembrane region" description="Helical" evidence="7">
    <location>
        <begin position="50"/>
        <end position="67"/>
    </location>
</feature>
<feature type="transmembrane region" description="Helical" evidence="7">
    <location>
        <begin position="162"/>
        <end position="183"/>
    </location>
</feature>
<dbReference type="RefSeq" id="WP_057749210.1">
    <property type="nucleotide sequence ID" value="NZ_AZER01000013.1"/>
</dbReference>
<keyword evidence="10" id="KW-1185">Reference proteome</keyword>
<dbReference type="FunFam" id="1.20.1740.10:FF:000001">
    <property type="entry name" value="Amino acid permease"/>
    <property type="match status" value="1"/>
</dbReference>
<feature type="transmembrane region" description="Helical" evidence="7">
    <location>
        <begin position="444"/>
        <end position="464"/>
    </location>
</feature>
<dbReference type="OrthoDB" id="9780162at2"/>
<dbReference type="Gene3D" id="1.20.1740.10">
    <property type="entry name" value="Amino acid/polyamine transporter I"/>
    <property type="match status" value="1"/>
</dbReference>
<dbReference type="PATRIC" id="fig|1423746.3.peg.350"/>
<feature type="transmembrane region" description="Helical" evidence="7">
    <location>
        <begin position="344"/>
        <end position="366"/>
    </location>
</feature>
<feature type="domain" description="Amino acid permease/ SLC12A" evidence="8">
    <location>
        <begin position="22"/>
        <end position="471"/>
    </location>
</feature>
<dbReference type="PANTHER" id="PTHR43341:SF1">
    <property type="entry name" value="GENERAL AMINO-ACID PERMEASE GAP1"/>
    <property type="match status" value="1"/>
</dbReference>
<evidence type="ECO:0000256" key="6">
    <source>
        <dbReference type="ARBA" id="ARBA00023136"/>
    </source>
</evidence>
<keyword evidence="4" id="KW-0029">Amino-acid transport</keyword>